<evidence type="ECO:0000313" key="4">
    <source>
        <dbReference type="EMBL" id="MEK8027676.1"/>
    </source>
</evidence>
<dbReference type="EMBL" id="JBBUTF010000016">
    <property type="protein sequence ID" value="MEK8027676.1"/>
    <property type="molecule type" value="Genomic_DNA"/>
</dbReference>
<gene>
    <name evidence="4" type="ORF">AACH11_17055</name>
</gene>
<dbReference type="RefSeq" id="WP_341375460.1">
    <property type="nucleotide sequence ID" value="NZ_JBBUTF010000016.1"/>
</dbReference>
<sequence>MADQPQPQVSEASQAADEAPPMPATVEQCHVVIGQLTDELKAMRLAIEALTERVSLNSRNSSKPPSSDGPGRGGRSARSSGTGRKRGAQKGHTGSFRALLPESQVDRVQDCKPPERCACGCTVEVTGQPRRHQVFDLPPMIKPVVSEYRLYTGVCRGCRRAHAAQLPASVPSGQIGPRALGLVGMLGTRFQMPQMKIRDLMAQLLGIDFSVGAISQAQGKLAQALDAPVHAAMAEARKAGAVHVDETPYPGESSKGNWAWSVVLPQAALYTVLPSRARYVFTSLLGDRPAGVVITDRYSAYAHLPSERRQVCWAHLLRDFRRIAERSGAAGEVGRRLLGLGYVMFRRRHRLSEADAPSCRTDLAGVRVRVRQALERGAALLGCPRTATTCANLLKIEPALWTFTTHAEVPPTNNSAEQALRPVVLKRKISGPTRSRRGANFIARGFSVAETCRRQGRDLLDYLQRSVCAWIDKTEPPQLLKPVLV</sequence>
<evidence type="ECO:0000256" key="1">
    <source>
        <dbReference type="SAM" id="MobiDB-lite"/>
    </source>
</evidence>
<organism evidence="4 5">
    <name type="scientific">Pseudaquabacterium rugosum</name>
    <dbReference type="NCBI Taxonomy" id="2984194"/>
    <lineage>
        <taxon>Bacteria</taxon>
        <taxon>Pseudomonadati</taxon>
        <taxon>Pseudomonadota</taxon>
        <taxon>Betaproteobacteria</taxon>
        <taxon>Burkholderiales</taxon>
        <taxon>Sphaerotilaceae</taxon>
        <taxon>Pseudaquabacterium</taxon>
    </lineage>
</organism>
<keyword evidence="5" id="KW-1185">Reference proteome</keyword>
<dbReference type="InterPro" id="IPR004291">
    <property type="entry name" value="Transposase_IS66_central"/>
</dbReference>
<feature type="region of interest" description="Disordered" evidence="1">
    <location>
        <begin position="56"/>
        <end position="101"/>
    </location>
</feature>
<evidence type="ECO:0000259" key="3">
    <source>
        <dbReference type="Pfam" id="PF20042"/>
    </source>
</evidence>
<reference evidence="4 5" key="1">
    <citation type="submission" date="2024-04" db="EMBL/GenBank/DDBJ databases">
        <title>Novel species of the genus Ideonella isolated from streams.</title>
        <authorList>
            <person name="Lu H."/>
        </authorList>
    </citation>
    <scope>NUCLEOTIDE SEQUENCE [LARGE SCALE GENOMIC DNA]</scope>
    <source>
        <strain evidence="4 5">BYS139W</strain>
    </source>
</reference>
<dbReference type="Proteomes" id="UP001368500">
    <property type="component" value="Unassembled WGS sequence"/>
</dbReference>
<accession>A0ABU9BDC0</accession>
<name>A0ABU9BDC0_9BURK</name>
<feature type="domain" description="Transposase IS66 central" evidence="2">
    <location>
        <begin position="176"/>
        <end position="440"/>
    </location>
</feature>
<dbReference type="NCBIfam" id="NF033517">
    <property type="entry name" value="transpos_IS66"/>
    <property type="match status" value="1"/>
</dbReference>
<feature type="region of interest" description="Disordered" evidence="1">
    <location>
        <begin position="1"/>
        <end position="23"/>
    </location>
</feature>
<dbReference type="Pfam" id="PF03050">
    <property type="entry name" value="DDE_Tnp_IS66"/>
    <property type="match status" value="1"/>
</dbReference>
<feature type="compositionally biased region" description="Polar residues" evidence="1">
    <location>
        <begin position="1"/>
        <end position="13"/>
    </location>
</feature>
<feature type="domain" description="DUF6444" evidence="3">
    <location>
        <begin position="28"/>
        <end position="95"/>
    </location>
</feature>
<dbReference type="Pfam" id="PF20042">
    <property type="entry name" value="DUF6444"/>
    <property type="match status" value="1"/>
</dbReference>
<comment type="caution">
    <text evidence="4">The sequence shown here is derived from an EMBL/GenBank/DDBJ whole genome shotgun (WGS) entry which is preliminary data.</text>
</comment>
<dbReference type="InterPro" id="IPR045618">
    <property type="entry name" value="DUF6444"/>
</dbReference>
<dbReference type="PANTHER" id="PTHR33678:SF2">
    <property type="match status" value="1"/>
</dbReference>
<evidence type="ECO:0000259" key="2">
    <source>
        <dbReference type="Pfam" id="PF03050"/>
    </source>
</evidence>
<dbReference type="InterPro" id="IPR052344">
    <property type="entry name" value="Transposase-related"/>
</dbReference>
<protein>
    <submittedName>
        <fullName evidence="4">IS66 family transposase</fullName>
    </submittedName>
</protein>
<dbReference type="PANTHER" id="PTHR33678">
    <property type="entry name" value="BLL1576 PROTEIN"/>
    <property type="match status" value="1"/>
</dbReference>
<proteinExistence type="predicted"/>
<evidence type="ECO:0000313" key="5">
    <source>
        <dbReference type="Proteomes" id="UP001368500"/>
    </source>
</evidence>